<evidence type="ECO:0000313" key="2">
    <source>
        <dbReference type="Proteomes" id="UP000297910"/>
    </source>
</evidence>
<dbReference type="EMBL" id="PQXI01000188">
    <property type="protein sequence ID" value="TGO21986.1"/>
    <property type="molecule type" value="Genomic_DNA"/>
</dbReference>
<dbReference type="AlphaFoldDB" id="A0A4Z1FC22"/>
<gene>
    <name evidence="1" type="ORF">BPAE_0189g00180</name>
</gene>
<accession>A0A4Z1FC22</accession>
<proteinExistence type="predicted"/>
<name>A0A4Z1FC22_9HELO</name>
<sequence>MFQSHYCLRAGTVSLERLCIVPYCRYKIALSGQSTEKTAGDLDKLYALTSNPISMFSVFIIKNAFLAALMGTIPYFAPAATLSVIPVNIIIPVPNPVLNETKFLLDAQTIGASLVFSIS</sequence>
<comment type="caution">
    <text evidence="1">The sequence shown here is derived from an EMBL/GenBank/DDBJ whole genome shotgun (WGS) entry which is preliminary data.</text>
</comment>
<reference evidence="1 2" key="1">
    <citation type="submission" date="2017-12" db="EMBL/GenBank/DDBJ databases">
        <title>Comparative genomics of Botrytis spp.</title>
        <authorList>
            <person name="Valero-Jimenez C.A."/>
            <person name="Tapia P."/>
            <person name="Veloso J."/>
            <person name="Silva-Moreno E."/>
            <person name="Staats M."/>
            <person name="Valdes J.H."/>
            <person name="Van Kan J.A.L."/>
        </authorList>
    </citation>
    <scope>NUCLEOTIDE SEQUENCE [LARGE SCALE GENOMIC DNA]</scope>
    <source>
        <strain evidence="1 2">Bp0003</strain>
    </source>
</reference>
<evidence type="ECO:0000313" key="1">
    <source>
        <dbReference type="EMBL" id="TGO21986.1"/>
    </source>
</evidence>
<protein>
    <submittedName>
        <fullName evidence="1">Uncharacterized protein</fullName>
    </submittedName>
</protein>
<organism evidence="1 2">
    <name type="scientific">Botrytis paeoniae</name>
    <dbReference type="NCBI Taxonomy" id="278948"/>
    <lineage>
        <taxon>Eukaryota</taxon>
        <taxon>Fungi</taxon>
        <taxon>Dikarya</taxon>
        <taxon>Ascomycota</taxon>
        <taxon>Pezizomycotina</taxon>
        <taxon>Leotiomycetes</taxon>
        <taxon>Helotiales</taxon>
        <taxon>Sclerotiniaceae</taxon>
        <taxon>Botrytis</taxon>
    </lineage>
</organism>
<dbReference type="Proteomes" id="UP000297910">
    <property type="component" value="Unassembled WGS sequence"/>
</dbReference>
<keyword evidence="2" id="KW-1185">Reference proteome</keyword>